<dbReference type="EMBL" id="VOUQ01000015">
    <property type="protein sequence ID" value="TXE28324.1"/>
    <property type="molecule type" value="Genomic_DNA"/>
</dbReference>
<organism evidence="3 4">
    <name type="scientific">Serratia marcescens</name>
    <dbReference type="NCBI Taxonomy" id="615"/>
    <lineage>
        <taxon>Bacteria</taxon>
        <taxon>Pseudomonadati</taxon>
        <taxon>Pseudomonadota</taxon>
        <taxon>Gammaproteobacteria</taxon>
        <taxon>Enterobacterales</taxon>
        <taxon>Yersiniaceae</taxon>
        <taxon>Serratia</taxon>
    </lineage>
</organism>
<dbReference type="NCBIfam" id="TIGR03021">
    <property type="entry name" value="pilP_fam"/>
    <property type="match status" value="1"/>
</dbReference>
<gene>
    <name evidence="3" type="primary">pilP</name>
    <name evidence="3" type="ORF">FOT62_21380</name>
</gene>
<name>A0A5C7BZB8_SERMA</name>
<evidence type="ECO:0000313" key="4">
    <source>
        <dbReference type="Proteomes" id="UP000321126"/>
    </source>
</evidence>
<dbReference type="Proteomes" id="UP000321126">
    <property type="component" value="Unassembled WGS sequence"/>
</dbReference>
<dbReference type="RefSeq" id="WP_147882496.1">
    <property type="nucleotide sequence ID" value="NZ_VOUW01000018.1"/>
</dbReference>
<protein>
    <submittedName>
        <fullName evidence="3">Type IV pilus biogenesis protein PilP</fullName>
    </submittedName>
</protein>
<feature type="compositionally biased region" description="Pro residues" evidence="1">
    <location>
        <begin position="97"/>
        <end position="107"/>
    </location>
</feature>
<comment type="caution">
    <text evidence="3">The sequence shown here is derived from an EMBL/GenBank/DDBJ whole genome shotgun (WGS) entry which is preliminary data.</text>
</comment>
<accession>A0A5C7BZB8</accession>
<evidence type="ECO:0000256" key="1">
    <source>
        <dbReference type="SAM" id="MobiDB-lite"/>
    </source>
</evidence>
<feature type="signal peptide" evidence="2">
    <location>
        <begin position="1"/>
        <end position="23"/>
    </location>
</feature>
<feature type="chain" id="PRO_5022926607" evidence="2">
    <location>
        <begin position="24"/>
        <end position="188"/>
    </location>
</feature>
<keyword evidence="2" id="KW-0732">Signal</keyword>
<sequence length="188" mass="19009">MRTVNPGRRLALCLLLLSPAVMAAPVASPPPPPAPGSQTPAPLPPVPHPVTVMHDSAGLPLNLGSLETIQAETVLFEAKVARAKALGELQKSGVDADPPPLFNPAPPAGADTQDVKGAATDTTPPQVVEIAGSGNALSALLVLSNGNQVHVQPGSRVPGTNYAVIRISFNEVVVSSPGHAAISLTFAG</sequence>
<dbReference type="AlphaFoldDB" id="A0A5C7BZB8"/>
<feature type="region of interest" description="Disordered" evidence="1">
    <location>
        <begin position="91"/>
        <end position="119"/>
    </location>
</feature>
<evidence type="ECO:0000313" key="3">
    <source>
        <dbReference type="EMBL" id="TXE28324.1"/>
    </source>
</evidence>
<dbReference type="InterPro" id="IPR022753">
    <property type="entry name" value="T4SS_pilus_biogen_PilP"/>
</dbReference>
<reference evidence="3 4" key="1">
    <citation type="submission" date="2019-07" db="EMBL/GenBank/DDBJ databases">
        <title>Serratia strains were isolated from fresh produce.</title>
        <authorList>
            <person name="Cho G.-S."/>
            <person name="Stein M."/>
            <person name="Lee W."/>
            <person name="Suh S.H."/>
            <person name="Franz C.M.A.P."/>
        </authorList>
    </citation>
    <scope>NUCLEOTIDE SEQUENCE [LARGE SCALE GENOMIC DNA]</scope>
    <source>
        <strain evidence="3 4">S16</strain>
    </source>
</reference>
<evidence type="ECO:0000256" key="2">
    <source>
        <dbReference type="SAM" id="SignalP"/>
    </source>
</evidence>
<proteinExistence type="predicted"/>